<keyword evidence="5 10" id="KW-0201">Cytochrome c-type biogenesis</keyword>
<dbReference type="AlphaFoldDB" id="J4WYH0"/>
<comment type="subcellular location">
    <subcellularLocation>
        <location evidence="10">Cell membrane</location>
        <topology evidence="10">Single-pass type II membrane protein</topology>
    </subcellularLocation>
    <subcellularLocation>
        <location evidence="1">Membrane</location>
    </subcellularLocation>
</comment>
<protein>
    <recommendedName>
        <fullName evidence="10">Cytochrome c-type biogenesis protein CcmE</fullName>
    </recommendedName>
    <alternativeName>
        <fullName evidence="10">Cytochrome c maturation protein E</fullName>
    </alternativeName>
    <alternativeName>
        <fullName evidence="10">Heme chaperone CcmE</fullName>
    </alternativeName>
</protein>
<evidence type="ECO:0000256" key="10">
    <source>
        <dbReference type="HAMAP-Rule" id="MF_01959"/>
    </source>
</evidence>
<dbReference type="HOGENOM" id="CLU_079503_1_1_6"/>
<organism evidence="13 14">
    <name type="scientific">SAR86 cluster bacterium SAR86B</name>
    <dbReference type="NCBI Taxonomy" id="1123867"/>
    <lineage>
        <taxon>Bacteria</taxon>
        <taxon>Pseudomonadati</taxon>
        <taxon>Pseudomonadota</taxon>
        <taxon>Gammaproteobacteria</taxon>
        <taxon>SAR86 cluster</taxon>
    </lineage>
</organism>
<evidence type="ECO:0000256" key="9">
    <source>
        <dbReference type="ARBA" id="ARBA00023136"/>
    </source>
</evidence>
<dbReference type="Pfam" id="PF03100">
    <property type="entry name" value="CcmE"/>
    <property type="match status" value="1"/>
</dbReference>
<sequence>MKLIRRKRLKKVLLILLGASLGIFLILYSLNNKLDYFYTASDFKSANFSENRRVKLGGMVLDGSVKRNKDGITFTVTDYKETVDVYYAGIVPDLFKEGSGVVALGYVEKNILVADQVLAKHDENYMPPQLD</sequence>
<keyword evidence="8 10" id="KW-0408">Iron</keyword>
<keyword evidence="3 10" id="KW-0812">Transmembrane</keyword>
<evidence type="ECO:0000256" key="4">
    <source>
        <dbReference type="ARBA" id="ARBA00022723"/>
    </source>
</evidence>
<dbReference type="InterPro" id="IPR012340">
    <property type="entry name" value="NA-bd_OB-fold"/>
</dbReference>
<keyword evidence="10" id="KW-1003">Cell membrane</keyword>
<dbReference type="NCBIfam" id="NF009727">
    <property type="entry name" value="PRK13254.1-1"/>
    <property type="match status" value="1"/>
</dbReference>
<feature type="topological domain" description="Extracellular" evidence="10">
    <location>
        <begin position="30"/>
        <end position="131"/>
    </location>
</feature>
<evidence type="ECO:0000256" key="3">
    <source>
        <dbReference type="ARBA" id="ARBA00022692"/>
    </source>
</evidence>
<keyword evidence="7 10" id="KW-1133">Transmembrane helix</keyword>
<evidence type="ECO:0000313" key="14">
    <source>
        <dbReference type="Proteomes" id="UP000010116"/>
    </source>
</evidence>
<evidence type="ECO:0000256" key="8">
    <source>
        <dbReference type="ARBA" id="ARBA00023004"/>
    </source>
</evidence>
<evidence type="ECO:0000256" key="2">
    <source>
        <dbReference type="ARBA" id="ARBA00022617"/>
    </source>
</evidence>
<dbReference type="InterPro" id="IPR036127">
    <property type="entry name" value="CcmE-like_sf"/>
</dbReference>
<evidence type="ECO:0000256" key="6">
    <source>
        <dbReference type="ARBA" id="ARBA00022968"/>
    </source>
</evidence>
<name>J4WYH0_9GAMM</name>
<dbReference type="InterPro" id="IPR004329">
    <property type="entry name" value="CcmE"/>
</dbReference>
<comment type="function">
    <text evidence="10">Heme chaperone required for the biogenesis of c-type cytochromes. Transiently binds heme delivered by CcmC and transfers the heme to apo-cytochromes in a process facilitated by CcmF and CcmH.</text>
</comment>
<dbReference type="PANTHER" id="PTHR34128">
    <property type="entry name" value="CYTOCHROME C-TYPE BIOGENESIS PROTEIN CCME HOMOLOG, MITOCHONDRIAL"/>
    <property type="match status" value="1"/>
</dbReference>
<dbReference type="Gene3D" id="2.40.50.140">
    <property type="entry name" value="Nucleic acid-binding proteins"/>
    <property type="match status" value="1"/>
</dbReference>
<dbReference type="PANTHER" id="PTHR34128:SF2">
    <property type="entry name" value="CYTOCHROME C-TYPE BIOGENESIS PROTEIN CCME HOMOLOG, MITOCHONDRIAL"/>
    <property type="match status" value="1"/>
</dbReference>
<feature type="transmembrane region" description="Helical" evidence="12">
    <location>
        <begin position="12"/>
        <end position="30"/>
    </location>
</feature>
<evidence type="ECO:0000256" key="1">
    <source>
        <dbReference type="ARBA" id="ARBA00004370"/>
    </source>
</evidence>
<keyword evidence="2 10" id="KW-0349">Heme</keyword>
<comment type="similarity">
    <text evidence="10">Belongs to the CcmE/CycJ family.</text>
</comment>
<evidence type="ECO:0000256" key="7">
    <source>
        <dbReference type="ARBA" id="ARBA00022989"/>
    </source>
</evidence>
<dbReference type="GO" id="GO:0017003">
    <property type="term" value="P:protein-heme linkage"/>
    <property type="evidence" value="ECO:0007669"/>
    <property type="project" value="UniProtKB-UniRule"/>
</dbReference>
<dbReference type="Proteomes" id="UP000010116">
    <property type="component" value="Unassembled WGS sequence"/>
</dbReference>
<reference evidence="13 14" key="1">
    <citation type="journal article" date="2012" name="ISME J.">
        <title>Genomic insights to SAR86, an abundant and uncultivated marine bacterial lineage.</title>
        <authorList>
            <person name="Dupont C.L."/>
            <person name="Rusch D.B."/>
            <person name="Yooseph S."/>
            <person name="Lombardo M.J."/>
            <person name="Richter R.A."/>
            <person name="Valas R."/>
            <person name="Novotny M."/>
            <person name="Yee-Greenbaum J."/>
            <person name="Selengut J.D."/>
            <person name="Haft D.H."/>
            <person name="Halpern A.L."/>
            <person name="Lasken R.S."/>
            <person name="Nealson K."/>
            <person name="Friedman R."/>
            <person name="Venter J.C."/>
        </authorList>
    </citation>
    <scope>NUCLEOTIDE SEQUENCE [LARGE SCALE GENOMIC DNA]</scope>
</reference>
<evidence type="ECO:0000256" key="12">
    <source>
        <dbReference type="SAM" id="Phobius"/>
    </source>
</evidence>
<evidence type="ECO:0000256" key="5">
    <source>
        <dbReference type="ARBA" id="ARBA00022748"/>
    </source>
</evidence>
<keyword evidence="4 10" id="KW-0479">Metal-binding</keyword>
<feature type="binding site" description="axial binding residue" evidence="10 11">
    <location>
        <position position="125"/>
    </location>
    <ligand>
        <name>heme</name>
        <dbReference type="ChEBI" id="CHEBI:30413"/>
    </ligand>
    <ligandPart>
        <name>Fe</name>
        <dbReference type="ChEBI" id="CHEBI:18248"/>
    </ligandPart>
</feature>
<keyword evidence="9 10" id="KW-0472">Membrane</keyword>
<dbReference type="EMBL" id="JH611185">
    <property type="protein sequence ID" value="EJP72870.1"/>
    <property type="molecule type" value="Genomic_DNA"/>
</dbReference>
<dbReference type="GO" id="GO:0046872">
    <property type="term" value="F:metal ion binding"/>
    <property type="evidence" value="ECO:0007669"/>
    <property type="project" value="UniProtKB-KW"/>
</dbReference>
<dbReference type="SUPFAM" id="SSF82093">
    <property type="entry name" value="Heme chaperone CcmE"/>
    <property type="match status" value="1"/>
</dbReference>
<dbReference type="HAMAP" id="MF_01959">
    <property type="entry name" value="CcmE"/>
    <property type="match status" value="1"/>
</dbReference>
<feature type="topological domain" description="Cytoplasmic" evidence="10">
    <location>
        <begin position="1"/>
        <end position="8"/>
    </location>
</feature>
<dbReference type="GO" id="GO:0017004">
    <property type="term" value="P:cytochrome complex assembly"/>
    <property type="evidence" value="ECO:0007669"/>
    <property type="project" value="UniProtKB-KW"/>
</dbReference>
<gene>
    <name evidence="10" type="primary">ccmE</name>
    <name evidence="10" type="synonym">cycJ</name>
    <name evidence="13" type="ORF">NT02SARS_0863</name>
</gene>
<dbReference type="GO" id="GO:0005886">
    <property type="term" value="C:plasma membrane"/>
    <property type="evidence" value="ECO:0007669"/>
    <property type="project" value="UniProtKB-SubCell"/>
</dbReference>
<dbReference type="GO" id="GO:0020037">
    <property type="term" value="F:heme binding"/>
    <property type="evidence" value="ECO:0007669"/>
    <property type="project" value="InterPro"/>
</dbReference>
<evidence type="ECO:0000256" key="11">
    <source>
        <dbReference type="PIRSR" id="PIRSR604329-50"/>
    </source>
</evidence>
<proteinExistence type="inferred from homology"/>
<feature type="binding site" description="covalent" evidence="10 11">
    <location>
        <position position="121"/>
    </location>
    <ligand>
        <name>heme</name>
        <dbReference type="ChEBI" id="CHEBI:30413"/>
    </ligand>
</feature>
<keyword evidence="6 10" id="KW-0735">Signal-anchor</keyword>
<accession>J4WYH0</accession>
<evidence type="ECO:0000313" key="13">
    <source>
        <dbReference type="EMBL" id="EJP72870.1"/>
    </source>
</evidence>